<dbReference type="AlphaFoldDB" id="A0A645BV28"/>
<accession>A0A645BV28</accession>
<gene>
    <name evidence="1" type="ORF">SDC9_115875</name>
</gene>
<comment type="caution">
    <text evidence="1">The sequence shown here is derived from an EMBL/GenBank/DDBJ whole genome shotgun (WGS) entry which is preliminary data.</text>
</comment>
<dbReference type="EMBL" id="VSSQ01022553">
    <property type="protein sequence ID" value="MPM68938.1"/>
    <property type="molecule type" value="Genomic_DNA"/>
</dbReference>
<name>A0A645BV28_9ZZZZ</name>
<evidence type="ECO:0000313" key="1">
    <source>
        <dbReference type="EMBL" id="MPM68938.1"/>
    </source>
</evidence>
<reference evidence="1" key="1">
    <citation type="submission" date="2019-08" db="EMBL/GenBank/DDBJ databases">
        <authorList>
            <person name="Kucharzyk K."/>
            <person name="Murdoch R.W."/>
            <person name="Higgins S."/>
            <person name="Loffler F."/>
        </authorList>
    </citation>
    <scope>NUCLEOTIDE SEQUENCE</scope>
</reference>
<proteinExistence type="predicted"/>
<sequence>MATAEVLPTSDSLPKGQITAGEPIVYDGWSMIVSSELNINNYDDIWGILVYIKNQGETSRVFRFTNAAVTAQDDLGNVYEPSTLCPYVGCNSCEEYYHQVKNLQIDSGNSTEISSGSSGNACMDDNGLGMFKGPIPVEASKLIISFKDFGPFTGFDVVIDL</sequence>
<organism evidence="1">
    <name type="scientific">bioreactor metagenome</name>
    <dbReference type="NCBI Taxonomy" id="1076179"/>
    <lineage>
        <taxon>unclassified sequences</taxon>
        <taxon>metagenomes</taxon>
        <taxon>ecological metagenomes</taxon>
    </lineage>
</organism>
<evidence type="ECO:0008006" key="2">
    <source>
        <dbReference type="Google" id="ProtNLM"/>
    </source>
</evidence>
<protein>
    <recommendedName>
        <fullName evidence="2">DUF4352 domain-containing protein</fullName>
    </recommendedName>
</protein>